<dbReference type="EnsemblPlants" id="OGLUM07G17920.1">
    <property type="protein sequence ID" value="OGLUM07G17920.1"/>
    <property type="gene ID" value="OGLUM07G17920"/>
</dbReference>
<dbReference type="AlphaFoldDB" id="A0A0E0AL83"/>
<reference evidence="2" key="1">
    <citation type="submission" date="2015-04" db="UniProtKB">
        <authorList>
            <consortium name="EnsemblPlants"/>
        </authorList>
    </citation>
    <scope>IDENTIFICATION</scope>
</reference>
<reference evidence="2" key="2">
    <citation type="submission" date="2018-05" db="EMBL/GenBank/DDBJ databases">
        <title>OgluRS3 (Oryza glumaepatula Reference Sequence Version 3).</title>
        <authorList>
            <person name="Zhang J."/>
            <person name="Kudrna D."/>
            <person name="Lee S."/>
            <person name="Talag J."/>
            <person name="Welchert J."/>
            <person name="Wing R.A."/>
        </authorList>
    </citation>
    <scope>NUCLEOTIDE SEQUENCE [LARGE SCALE GENOMIC DNA]</scope>
</reference>
<evidence type="ECO:0000313" key="2">
    <source>
        <dbReference type="EnsemblPlants" id="OGLUM07G17920.1"/>
    </source>
</evidence>
<sequence length="222" mass="24180">MVALSSARRRCRRSSRQPRTRQWAKVEDKYAVTAIGVATLVDLWTAIGAIKAYTTQHICFHIYLLPIIKRKTDERRKKITREQIQAEPDTVGYAPILNKSPYGLEEKGGQDAVRATNIDGDGAIAHAHTSCHRALAGTAGQRGGGKEAVVGGSTQGPSAARRRGCDVDVRLLAQRRHAARRWLFLRTAHHRCPPETCAALAGDGCLVTLAPQESPPPSSLFA</sequence>
<name>A0A0E0AL83_9ORYZ</name>
<evidence type="ECO:0000256" key="1">
    <source>
        <dbReference type="SAM" id="MobiDB-lite"/>
    </source>
</evidence>
<organism evidence="2">
    <name type="scientific">Oryza glumipatula</name>
    <dbReference type="NCBI Taxonomy" id="40148"/>
    <lineage>
        <taxon>Eukaryota</taxon>
        <taxon>Viridiplantae</taxon>
        <taxon>Streptophyta</taxon>
        <taxon>Embryophyta</taxon>
        <taxon>Tracheophyta</taxon>
        <taxon>Spermatophyta</taxon>
        <taxon>Magnoliopsida</taxon>
        <taxon>Liliopsida</taxon>
        <taxon>Poales</taxon>
        <taxon>Poaceae</taxon>
        <taxon>BOP clade</taxon>
        <taxon>Oryzoideae</taxon>
        <taxon>Oryzeae</taxon>
        <taxon>Oryzinae</taxon>
        <taxon>Oryza</taxon>
    </lineage>
</organism>
<accession>A0A0E0AL83</accession>
<keyword evidence="3" id="KW-1185">Reference proteome</keyword>
<protein>
    <submittedName>
        <fullName evidence="2">Uncharacterized protein</fullName>
    </submittedName>
</protein>
<proteinExistence type="predicted"/>
<dbReference type="HOGENOM" id="CLU_1247064_0_0_1"/>
<feature type="region of interest" description="Disordered" evidence="1">
    <location>
        <begin position="137"/>
        <end position="161"/>
    </location>
</feature>
<dbReference type="Gramene" id="OGLUM07G17920.1">
    <property type="protein sequence ID" value="OGLUM07G17920.1"/>
    <property type="gene ID" value="OGLUM07G17920"/>
</dbReference>
<evidence type="ECO:0000313" key="3">
    <source>
        <dbReference type="Proteomes" id="UP000026961"/>
    </source>
</evidence>
<dbReference type="Proteomes" id="UP000026961">
    <property type="component" value="Chromosome 7"/>
</dbReference>